<protein>
    <submittedName>
        <fullName evidence="1">Uncharacterized protein</fullName>
    </submittedName>
</protein>
<accession>A0A0C9XEK9</accession>
<proteinExistence type="predicted"/>
<organism evidence="1 2">
    <name type="scientific">Laccaria amethystina LaAM-08-1</name>
    <dbReference type="NCBI Taxonomy" id="1095629"/>
    <lineage>
        <taxon>Eukaryota</taxon>
        <taxon>Fungi</taxon>
        <taxon>Dikarya</taxon>
        <taxon>Basidiomycota</taxon>
        <taxon>Agaricomycotina</taxon>
        <taxon>Agaricomycetes</taxon>
        <taxon>Agaricomycetidae</taxon>
        <taxon>Agaricales</taxon>
        <taxon>Agaricineae</taxon>
        <taxon>Hydnangiaceae</taxon>
        <taxon>Laccaria</taxon>
    </lineage>
</organism>
<gene>
    <name evidence="1" type="ORF">K443DRAFT_355832</name>
</gene>
<keyword evidence="2" id="KW-1185">Reference proteome</keyword>
<dbReference type="AlphaFoldDB" id="A0A0C9XEK9"/>
<reference evidence="2" key="2">
    <citation type="submission" date="2015-01" db="EMBL/GenBank/DDBJ databases">
        <title>Evolutionary Origins and Diversification of the Mycorrhizal Mutualists.</title>
        <authorList>
            <consortium name="DOE Joint Genome Institute"/>
            <consortium name="Mycorrhizal Genomics Consortium"/>
            <person name="Kohler A."/>
            <person name="Kuo A."/>
            <person name="Nagy L.G."/>
            <person name="Floudas D."/>
            <person name="Copeland A."/>
            <person name="Barry K.W."/>
            <person name="Cichocki N."/>
            <person name="Veneault-Fourrey C."/>
            <person name="LaButti K."/>
            <person name="Lindquist E.A."/>
            <person name="Lipzen A."/>
            <person name="Lundell T."/>
            <person name="Morin E."/>
            <person name="Murat C."/>
            <person name="Riley R."/>
            <person name="Ohm R."/>
            <person name="Sun H."/>
            <person name="Tunlid A."/>
            <person name="Henrissat B."/>
            <person name="Grigoriev I.V."/>
            <person name="Hibbett D.S."/>
            <person name="Martin F."/>
        </authorList>
    </citation>
    <scope>NUCLEOTIDE SEQUENCE [LARGE SCALE GENOMIC DNA]</scope>
    <source>
        <strain evidence="2">LaAM-08-1</strain>
    </source>
</reference>
<name>A0A0C9XEK9_9AGAR</name>
<dbReference type="Proteomes" id="UP000054477">
    <property type="component" value="Unassembled WGS sequence"/>
</dbReference>
<evidence type="ECO:0000313" key="1">
    <source>
        <dbReference type="EMBL" id="KIJ94577.1"/>
    </source>
</evidence>
<dbReference type="HOGENOM" id="CLU_2223687_0_0_1"/>
<reference evidence="1 2" key="1">
    <citation type="submission" date="2014-04" db="EMBL/GenBank/DDBJ databases">
        <authorList>
            <consortium name="DOE Joint Genome Institute"/>
            <person name="Kuo A."/>
            <person name="Kohler A."/>
            <person name="Nagy L.G."/>
            <person name="Floudas D."/>
            <person name="Copeland A."/>
            <person name="Barry K.W."/>
            <person name="Cichocki N."/>
            <person name="Veneault-Fourrey C."/>
            <person name="LaButti K."/>
            <person name="Lindquist E.A."/>
            <person name="Lipzen A."/>
            <person name="Lundell T."/>
            <person name="Morin E."/>
            <person name="Murat C."/>
            <person name="Sun H."/>
            <person name="Tunlid A."/>
            <person name="Henrissat B."/>
            <person name="Grigoriev I.V."/>
            <person name="Hibbett D.S."/>
            <person name="Martin F."/>
            <person name="Nordberg H.P."/>
            <person name="Cantor M.N."/>
            <person name="Hua S.X."/>
        </authorList>
    </citation>
    <scope>NUCLEOTIDE SEQUENCE [LARGE SCALE GENOMIC DNA]</scope>
    <source>
        <strain evidence="1 2">LaAM-08-1</strain>
    </source>
</reference>
<sequence length="106" mass="12397">MRRLALHFDVPEQYDKLRIVRPCSERRIRSLPQISAPSKSWGIFRTTCQWSPPAYFSTTPLLDFDWHMTSLAQLHISSFMPPPCPNRTPHQLYSTQTFFLSCSLEP</sequence>
<evidence type="ECO:0000313" key="2">
    <source>
        <dbReference type="Proteomes" id="UP000054477"/>
    </source>
</evidence>
<dbReference type="EMBL" id="KN838787">
    <property type="protein sequence ID" value="KIJ94577.1"/>
    <property type="molecule type" value="Genomic_DNA"/>
</dbReference>